<organism evidence="1 2">
    <name type="scientific">Thalassospira mesophila</name>
    <dbReference type="NCBI Taxonomy" id="1293891"/>
    <lineage>
        <taxon>Bacteria</taxon>
        <taxon>Pseudomonadati</taxon>
        <taxon>Pseudomonadota</taxon>
        <taxon>Alphaproteobacteria</taxon>
        <taxon>Rhodospirillales</taxon>
        <taxon>Thalassospiraceae</taxon>
        <taxon>Thalassospira</taxon>
    </lineage>
</organism>
<gene>
    <name evidence="1" type="ORF">TMES_04985</name>
</gene>
<dbReference type="EMBL" id="JFKA01000002">
    <property type="protein sequence ID" value="OSQ39413.1"/>
    <property type="molecule type" value="Genomic_DNA"/>
</dbReference>
<keyword evidence="2" id="KW-1185">Reference proteome</keyword>
<comment type="caution">
    <text evidence="1">The sequence shown here is derived from an EMBL/GenBank/DDBJ whole genome shotgun (WGS) entry which is preliminary data.</text>
</comment>
<dbReference type="OrthoDB" id="7362941at2"/>
<dbReference type="STRING" id="1293891.TMES_04985"/>
<name>A0A1Y2L4D9_9PROT</name>
<sequence>MSAQAFTSYEDGIPRYGRAMVLESLLPQLTGINLPDFVANDIDATEDLIEALGRVWDAENKG</sequence>
<accession>A0A1Y2L4D9</accession>
<dbReference type="Proteomes" id="UP000193391">
    <property type="component" value="Unassembled WGS sequence"/>
</dbReference>
<protein>
    <submittedName>
        <fullName evidence="1">Uncharacterized protein</fullName>
    </submittedName>
</protein>
<proteinExistence type="predicted"/>
<dbReference type="AlphaFoldDB" id="A0A1Y2L4D9"/>
<dbReference type="RefSeq" id="WP_085580134.1">
    <property type="nucleotide sequence ID" value="NZ_JFKA01000002.1"/>
</dbReference>
<evidence type="ECO:0000313" key="2">
    <source>
        <dbReference type="Proteomes" id="UP000193391"/>
    </source>
</evidence>
<evidence type="ECO:0000313" key="1">
    <source>
        <dbReference type="EMBL" id="OSQ39413.1"/>
    </source>
</evidence>
<reference evidence="1 2" key="1">
    <citation type="submission" date="2014-03" db="EMBL/GenBank/DDBJ databases">
        <title>The draft genome sequence of Thalassospira mesophila JCM 18969.</title>
        <authorList>
            <person name="Lai Q."/>
            <person name="Shao Z."/>
        </authorList>
    </citation>
    <scope>NUCLEOTIDE SEQUENCE [LARGE SCALE GENOMIC DNA]</scope>
    <source>
        <strain evidence="1 2">JCM 18969</strain>
    </source>
</reference>